<sequence>MGGTQFLGVHVVERLLDAGYDVTLSNRGVTDPGAFPYLKTLVGDRDSDMACLAGTTWDLVYDLSGHEPKHVEKVAHHVNDDARYVFVSTINVYADTSGPDPITEESSAFTTPVDEVDPESMDAYGKLKALAEAAVRAHFPQHHVVRPGVICGPGDPSDRVTYWATRFAQSGPHIVPEPQSASLQFIDVRDLAEWLVALGSDPVSGTYNAVAPRTTLSEFLTEIERVSGSSVERIPLSESAMKNHGVTHWVQIPMWLPPSDTTKRAFFDIDAGAARARGLVTRTPADTIRALLEWADAERLNAAPRYGLSSDREDSLIAALRKE</sequence>
<comment type="caution">
    <text evidence="2">The sequence shown here is derived from an EMBL/GenBank/DDBJ whole genome shotgun (WGS) entry which is preliminary data.</text>
</comment>
<dbReference type="PANTHER" id="PTHR48079">
    <property type="entry name" value="PROTEIN YEEZ"/>
    <property type="match status" value="1"/>
</dbReference>
<dbReference type="RefSeq" id="WP_344306961.1">
    <property type="nucleotide sequence ID" value="NZ_BAAANO010000005.1"/>
</dbReference>
<dbReference type="EMBL" id="BAAANO010000005">
    <property type="protein sequence ID" value="GAA2001089.1"/>
    <property type="molecule type" value="Genomic_DNA"/>
</dbReference>
<dbReference type="InterPro" id="IPR001509">
    <property type="entry name" value="Epimerase_deHydtase"/>
</dbReference>
<dbReference type="Pfam" id="PF01370">
    <property type="entry name" value="Epimerase"/>
    <property type="match status" value="1"/>
</dbReference>
<dbReference type="PANTHER" id="PTHR48079:SF6">
    <property type="entry name" value="NAD(P)-BINDING DOMAIN-CONTAINING PROTEIN-RELATED"/>
    <property type="match status" value="1"/>
</dbReference>
<reference evidence="3" key="1">
    <citation type="journal article" date="2019" name="Int. J. Syst. Evol. Microbiol.">
        <title>The Global Catalogue of Microorganisms (GCM) 10K type strain sequencing project: providing services to taxonomists for standard genome sequencing and annotation.</title>
        <authorList>
            <consortium name="The Broad Institute Genomics Platform"/>
            <consortium name="The Broad Institute Genome Sequencing Center for Infectious Disease"/>
            <person name="Wu L."/>
            <person name="Ma J."/>
        </authorList>
    </citation>
    <scope>NUCLEOTIDE SEQUENCE [LARGE SCALE GENOMIC DNA]</scope>
    <source>
        <strain evidence="3">JCM 14546</strain>
    </source>
</reference>
<dbReference type="InterPro" id="IPR051783">
    <property type="entry name" value="NAD(P)-dependent_oxidoreduct"/>
</dbReference>
<proteinExistence type="predicted"/>
<evidence type="ECO:0000313" key="2">
    <source>
        <dbReference type="EMBL" id="GAA2001089.1"/>
    </source>
</evidence>
<organism evidence="2 3">
    <name type="scientific">Brevibacterium samyangense</name>
    <dbReference type="NCBI Taxonomy" id="366888"/>
    <lineage>
        <taxon>Bacteria</taxon>
        <taxon>Bacillati</taxon>
        <taxon>Actinomycetota</taxon>
        <taxon>Actinomycetes</taxon>
        <taxon>Micrococcales</taxon>
        <taxon>Brevibacteriaceae</taxon>
        <taxon>Brevibacterium</taxon>
    </lineage>
</organism>
<name>A0ABP5EKP8_9MICO</name>
<protein>
    <submittedName>
        <fullName evidence="2">SDR family oxidoreductase</fullName>
    </submittedName>
</protein>
<evidence type="ECO:0000313" key="3">
    <source>
        <dbReference type="Proteomes" id="UP001500755"/>
    </source>
</evidence>
<gene>
    <name evidence="2" type="ORF">GCM10009755_06730</name>
</gene>
<dbReference type="Proteomes" id="UP001500755">
    <property type="component" value="Unassembled WGS sequence"/>
</dbReference>
<dbReference type="Gene3D" id="3.40.50.720">
    <property type="entry name" value="NAD(P)-binding Rossmann-like Domain"/>
    <property type="match status" value="1"/>
</dbReference>
<keyword evidence="3" id="KW-1185">Reference proteome</keyword>
<dbReference type="SUPFAM" id="SSF51735">
    <property type="entry name" value="NAD(P)-binding Rossmann-fold domains"/>
    <property type="match status" value="1"/>
</dbReference>
<evidence type="ECO:0000259" key="1">
    <source>
        <dbReference type="Pfam" id="PF01370"/>
    </source>
</evidence>
<feature type="domain" description="NAD-dependent epimerase/dehydratase" evidence="1">
    <location>
        <begin position="2"/>
        <end position="205"/>
    </location>
</feature>
<accession>A0ABP5EKP8</accession>
<dbReference type="InterPro" id="IPR036291">
    <property type="entry name" value="NAD(P)-bd_dom_sf"/>
</dbReference>